<dbReference type="InterPro" id="IPR052820">
    <property type="entry name" value="PhiA_domain"/>
</dbReference>
<sequence length="224" mass="25121">MVWISVAVINFLALLGVVSSAAIVERANSLNSPCAKEFVSILTLDGVKLKSRPAPPWKNGAINANNNRFYIGNSSLALCADQQICNKVSTKAQFVLHHETGMLRLHVGVLGGQQIYIDKKGALRYNKVKEPLPVKWNAGENGWNLHKSSLDSRYQTLYSREASRWWACPVCSSKKKTGPWQIFTDTRTVTVKDKDVPSKNKKDCVTFDFRAEFVTPLFYNNVAW</sequence>
<organism evidence="2 3">
    <name type="scientific">Orbilia blumenaviensis</name>
    <dbReference type="NCBI Taxonomy" id="1796055"/>
    <lineage>
        <taxon>Eukaryota</taxon>
        <taxon>Fungi</taxon>
        <taxon>Dikarya</taxon>
        <taxon>Ascomycota</taxon>
        <taxon>Pezizomycotina</taxon>
        <taxon>Orbiliomycetes</taxon>
        <taxon>Orbiliales</taxon>
        <taxon>Orbiliaceae</taxon>
        <taxon>Orbilia</taxon>
    </lineage>
</organism>
<keyword evidence="1" id="KW-0732">Signal</keyword>
<name>A0AAV9UG14_9PEZI</name>
<dbReference type="PANTHER" id="PTHR42047">
    <property type="entry name" value="PROTEIN, PUTATIVE (AFU_ORTHOLOGUE AFUA_6G03560)-RELATED"/>
    <property type="match status" value="1"/>
</dbReference>
<gene>
    <name evidence="2" type="ORF">TWF730_001852</name>
</gene>
<accession>A0AAV9UG14</accession>
<feature type="signal peptide" evidence="1">
    <location>
        <begin position="1"/>
        <end position="20"/>
    </location>
</feature>
<evidence type="ECO:0000313" key="2">
    <source>
        <dbReference type="EMBL" id="KAK6340079.1"/>
    </source>
</evidence>
<dbReference type="AlphaFoldDB" id="A0AAV9UG14"/>
<keyword evidence="3" id="KW-1185">Reference proteome</keyword>
<evidence type="ECO:0000256" key="1">
    <source>
        <dbReference type="SAM" id="SignalP"/>
    </source>
</evidence>
<dbReference type="PANTHER" id="PTHR42047:SF1">
    <property type="entry name" value="PROTEIN, PUTATIVE (AFU_ORTHOLOGUE AFUA_6G03560)-RELATED"/>
    <property type="match status" value="1"/>
</dbReference>
<protein>
    <submittedName>
        <fullName evidence="2">Uncharacterized protein</fullName>
    </submittedName>
</protein>
<feature type="chain" id="PRO_5043676220" evidence="1">
    <location>
        <begin position="21"/>
        <end position="224"/>
    </location>
</feature>
<proteinExistence type="predicted"/>
<dbReference type="EMBL" id="JAVHNS010000011">
    <property type="protein sequence ID" value="KAK6340079.1"/>
    <property type="molecule type" value="Genomic_DNA"/>
</dbReference>
<comment type="caution">
    <text evidence="2">The sequence shown here is derived from an EMBL/GenBank/DDBJ whole genome shotgun (WGS) entry which is preliminary data.</text>
</comment>
<dbReference type="Proteomes" id="UP001373714">
    <property type="component" value="Unassembled WGS sequence"/>
</dbReference>
<reference evidence="2 3" key="1">
    <citation type="submission" date="2019-10" db="EMBL/GenBank/DDBJ databases">
        <authorList>
            <person name="Palmer J.M."/>
        </authorList>
    </citation>
    <scope>NUCLEOTIDE SEQUENCE [LARGE SCALE GENOMIC DNA]</scope>
    <source>
        <strain evidence="2 3">TWF730</strain>
    </source>
</reference>
<evidence type="ECO:0000313" key="3">
    <source>
        <dbReference type="Proteomes" id="UP001373714"/>
    </source>
</evidence>